<comment type="similarity">
    <text evidence="2 7">Belongs to the FliP/MopC/SpaP family.</text>
</comment>
<evidence type="ECO:0000256" key="7">
    <source>
        <dbReference type="RuleBase" id="RU362070"/>
    </source>
</evidence>
<dbReference type="NCBIfam" id="NF009438">
    <property type="entry name" value="PRK12797.1"/>
    <property type="match status" value="1"/>
</dbReference>
<gene>
    <name evidence="8" type="ORF">SAMN06265795_11427</name>
</gene>
<dbReference type="OrthoDB" id="9805111at2"/>
<keyword evidence="5 7" id="KW-1133">Transmembrane helix</keyword>
<keyword evidence="9" id="KW-1185">Reference proteome</keyword>
<dbReference type="EMBL" id="FZOT01000014">
    <property type="protein sequence ID" value="SNT10551.1"/>
    <property type="molecule type" value="Genomic_DNA"/>
</dbReference>
<evidence type="ECO:0000256" key="3">
    <source>
        <dbReference type="ARBA" id="ARBA00022475"/>
    </source>
</evidence>
<protein>
    <submittedName>
        <fullName evidence="8">Type III secretion protein R</fullName>
    </submittedName>
</protein>
<reference evidence="8 9" key="1">
    <citation type="submission" date="2017-06" db="EMBL/GenBank/DDBJ databases">
        <authorList>
            <person name="Kim H.J."/>
            <person name="Triplett B.A."/>
        </authorList>
    </citation>
    <scope>NUCLEOTIDE SEQUENCE [LARGE SCALE GENOMIC DNA]</scope>
    <source>
        <strain evidence="8 9">U15</strain>
    </source>
</reference>
<dbReference type="GO" id="GO:0009306">
    <property type="term" value="P:protein secretion"/>
    <property type="evidence" value="ECO:0007669"/>
    <property type="project" value="UniProtKB-UniRule"/>
</dbReference>
<feature type="transmembrane region" description="Helical" evidence="7">
    <location>
        <begin position="196"/>
        <end position="218"/>
    </location>
</feature>
<name>A0A239JXD5_9BURK</name>
<comment type="subcellular location">
    <subcellularLocation>
        <location evidence="1">Cell membrane</location>
        <topology evidence="1">Multi-pass membrane protein</topology>
    </subcellularLocation>
</comment>
<dbReference type="Pfam" id="PF00813">
    <property type="entry name" value="FliP"/>
    <property type="match status" value="1"/>
</dbReference>
<keyword evidence="3 7" id="KW-1003">Cell membrane</keyword>
<evidence type="ECO:0000313" key="9">
    <source>
        <dbReference type="Proteomes" id="UP000198284"/>
    </source>
</evidence>
<evidence type="ECO:0000256" key="2">
    <source>
        <dbReference type="ARBA" id="ARBA00006257"/>
    </source>
</evidence>
<evidence type="ECO:0000313" key="8">
    <source>
        <dbReference type="EMBL" id="SNT10551.1"/>
    </source>
</evidence>
<evidence type="ECO:0000256" key="6">
    <source>
        <dbReference type="ARBA" id="ARBA00023136"/>
    </source>
</evidence>
<dbReference type="InterPro" id="IPR005773">
    <property type="entry name" value="T3SS_YscR-like"/>
</dbReference>
<evidence type="ECO:0000256" key="4">
    <source>
        <dbReference type="ARBA" id="ARBA00022692"/>
    </source>
</evidence>
<dbReference type="PRINTS" id="PR01302">
    <property type="entry name" value="TYPE3IMPPROT"/>
</dbReference>
<keyword evidence="6 7" id="KW-0472">Membrane</keyword>
<dbReference type="NCBIfam" id="TIGR01102">
    <property type="entry name" value="yscR"/>
    <property type="match status" value="1"/>
</dbReference>
<feature type="transmembrane region" description="Helical" evidence="7">
    <location>
        <begin position="59"/>
        <end position="78"/>
    </location>
</feature>
<dbReference type="PROSITE" id="PS01061">
    <property type="entry name" value="FLIP_2"/>
    <property type="match status" value="1"/>
</dbReference>
<accession>A0A239JXD5</accession>
<feature type="transmembrane region" description="Helical" evidence="7">
    <location>
        <begin position="162"/>
        <end position="184"/>
    </location>
</feature>
<evidence type="ECO:0000256" key="5">
    <source>
        <dbReference type="ARBA" id="ARBA00022989"/>
    </source>
</evidence>
<dbReference type="PANTHER" id="PTHR30587">
    <property type="entry name" value="FLAGELLAR BIOSYNTHETIC PROTEIN FLIP"/>
    <property type="match status" value="1"/>
</dbReference>
<proteinExistence type="inferred from homology"/>
<keyword evidence="4 7" id="KW-0812">Transmembrane</keyword>
<dbReference type="Proteomes" id="UP000198284">
    <property type="component" value="Unassembled WGS sequence"/>
</dbReference>
<dbReference type="AlphaFoldDB" id="A0A239JXD5"/>
<dbReference type="GO" id="GO:0005886">
    <property type="term" value="C:plasma membrane"/>
    <property type="evidence" value="ECO:0007669"/>
    <property type="project" value="UniProtKB-SubCell"/>
</dbReference>
<organism evidence="8 9">
    <name type="scientific">Noviherbaspirillum humi</name>
    <dbReference type="NCBI Taxonomy" id="1688639"/>
    <lineage>
        <taxon>Bacteria</taxon>
        <taxon>Pseudomonadati</taxon>
        <taxon>Pseudomonadota</taxon>
        <taxon>Betaproteobacteria</taxon>
        <taxon>Burkholderiales</taxon>
        <taxon>Oxalobacteraceae</taxon>
        <taxon>Noviherbaspirillum</taxon>
    </lineage>
</organism>
<sequence>MNQALFADPIYVFLVIAGVSLLPLIAVMATSYTKIVVVISLLRNALGLQNVPPPTVTNGLAVVLSVFVMYPTFIAAYGDVEKLPPNVLEDRRPGQLFTIAGTIKEPLRAFLVKNSGDHERRFFSETARRMMPEKARQSLRTDDLVLLVPAFALTELTEAFEVGFLLFLPFVVIDMVVATVLMAMGMQMMSPTTLSLPFKVLLFVILNGWERLFSALLYSY</sequence>
<evidence type="ECO:0000256" key="1">
    <source>
        <dbReference type="ARBA" id="ARBA00004651"/>
    </source>
</evidence>
<dbReference type="PANTHER" id="PTHR30587:SF2">
    <property type="entry name" value="SURFACE PRESENTATION OF ANTIGENS PROTEIN SPAP"/>
    <property type="match status" value="1"/>
</dbReference>
<dbReference type="RefSeq" id="WP_089400655.1">
    <property type="nucleotide sequence ID" value="NZ_FZOT01000014.1"/>
</dbReference>
<feature type="transmembrane region" description="Helical" evidence="7">
    <location>
        <begin position="12"/>
        <end position="39"/>
    </location>
</feature>
<dbReference type="InterPro" id="IPR005838">
    <property type="entry name" value="T3SS_IM_P"/>
</dbReference>